<dbReference type="InterPro" id="IPR048743">
    <property type="entry name" value="AME1"/>
</dbReference>
<organism evidence="2 3">
    <name type="scientific">Didymella glomerata</name>
    <dbReference type="NCBI Taxonomy" id="749621"/>
    <lineage>
        <taxon>Eukaryota</taxon>
        <taxon>Fungi</taxon>
        <taxon>Dikarya</taxon>
        <taxon>Ascomycota</taxon>
        <taxon>Pezizomycotina</taxon>
        <taxon>Dothideomycetes</taxon>
        <taxon>Pleosporomycetidae</taxon>
        <taxon>Pleosporales</taxon>
        <taxon>Pleosporineae</taxon>
        <taxon>Didymellaceae</taxon>
        <taxon>Didymella</taxon>
    </lineage>
</organism>
<dbReference type="AlphaFoldDB" id="A0A9W9BVD6"/>
<dbReference type="EMBL" id="JAPEUV010000256">
    <property type="protein sequence ID" value="KAJ4329875.1"/>
    <property type="molecule type" value="Genomic_DNA"/>
</dbReference>
<reference evidence="2" key="1">
    <citation type="submission" date="2022-10" db="EMBL/GenBank/DDBJ databases">
        <title>Tapping the CABI collections for fungal endophytes: first genome assemblies for Collariella, Neodidymelliopsis, Ascochyta clinopodiicola, Didymella pomorum, Didymosphaeria variabile, Neocosmospora piperis and Neocucurbitaria cava.</title>
        <authorList>
            <person name="Hill R."/>
        </authorList>
    </citation>
    <scope>NUCLEOTIDE SEQUENCE</scope>
    <source>
        <strain evidence="2">IMI 360193</strain>
    </source>
</reference>
<feature type="domain" description="Inner kinetochore subunit AME1" evidence="1">
    <location>
        <begin position="9"/>
        <end position="194"/>
    </location>
</feature>
<protein>
    <recommendedName>
        <fullName evidence="1">Inner kinetochore subunit AME1 domain-containing protein</fullName>
    </recommendedName>
</protein>
<keyword evidence="3" id="KW-1185">Reference proteome</keyword>
<proteinExistence type="predicted"/>
<dbReference type="OrthoDB" id="5377952at2759"/>
<evidence type="ECO:0000313" key="2">
    <source>
        <dbReference type="EMBL" id="KAJ4329875.1"/>
    </source>
</evidence>
<evidence type="ECO:0000313" key="3">
    <source>
        <dbReference type="Proteomes" id="UP001140562"/>
    </source>
</evidence>
<evidence type="ECO:0000259" key="1">
    <source>
        <dbReference type="Pfam" id="PF20994"/>
    </source>
</evidence>
<name>A0A9W9BVD6_9PLEO</name>
<accession>A0A9W9BVD6</accession>
<comment type="caution">
    <text evidence="2">The sequence shown here is derived from an EMBL/GenBank/DDBJ whole genome shotgun (WGS) entry which is preliminary data.</text>
</comment>
<sequence>MRMKGYDIGGITVADTTRTILEETIDAHLGRMTQEMQTLPDSPRQKQMRRKINLTLAFKESLNEKLLDLQDANDLWTANSKKTKVFRRNNKKLRMEILALQKSRQEIALEHDDVQAGFEGEKTRVEFKKTLSNTLFDIEAAIQNGRKRAKRKSREDEGPDVPLSMLLETVSKDVGSIGGGLLANIKEFNSTLENAAGWLEGGA</sequence>
<dbReference type="Pfam" id="PF20994">
    <property type="entry name" value="CENPU"/>
    <property type="match status" value="1"/>
</dbReference>
<gene>
    <name evidence="2" type="ORF">N0V87_010495</name>
</gene>
<dbReference type="Proteomes" id="UP001140562">
    <property type="component" value="Unassembled WGS sequence"/>
</dbReference>